<dbReference type="AlphaFoldDB" id="A0A430I1F6"/>
<keyword evidence="2" id="KW-1185">Reference proteome</keyword>
<name>A0A430I1F6_9CORY</name>
<evidence type="ECO:0000313" key="1">
    <source>
        <dbReference type="EMBL" id="RSZ65675.1"/>
    </source>
</evidence>
<dbReference type="Proteomes" id="UP000274907">
    <property type="component" value="Unassembled WGS sequence"/>
</dbReference>
<dbReference type="EMBL" id="RXHJ01000002">
    <property type="protein sequence ID" value="RSZ65675.1"/>
    <property type="molecule type" value="Genomic_DNA"/>
</dbReference>
<evidence type="ECO:0000313" key="2">
    <source>
        <dbReference type="Proteomes" id="UP000274907"/>
    </source>
</evidence>
<comment type="caution">
    <text evidence="1">The sequence shown here is derived from an EMBL/GenBank/DDBJ whole genome shotgun (WGS) entry which is preliminary data.</text>
</comment>
<protein>
    <submittedName>
        <fullName evidence="1">Uncharacterized protein</fullName>
    </submittedName>
</protein>
<sequence length="124" mass="13922">MLNSLWARAIARARVGFNPKVGRSMMLTPSSSPRVALRSGPRQYARHQAFRNTLRGRPSQRSYSGFFVLFWKRQAATSGSRTNDRKFHVSSIPASAGEIASELRRKFPTLTSNADSVMSLVFFL</sequence>
<gene>
    <name evidence="1" type="ORF">EAH68_01325</name>
</gene>
<proteinExistence type="predicted"/>
<reference evidence="1 2" key="1">
    <citation type="submission" date="2018-12" db="EMBL/GenBank/DDBJ databases">
        <title>YIM 101343 draft genome.</title>
        <authorList>
            <person name="Chen X."/>
        </authorList>
    </citation>
    <scope>NUCLEOTIDE SEQUENCE [LARGE SCALE GENOMIC DNA]</scope>
    <source>
        <strain evidence="1 2">YIM 101343</strain>
    </source>
</reference>
<organism evidence="1 2">
    <name type="scientific">Corynebacterium hylobatis</name>
    <dbReference type="NCBI Taxonomy" id="1859290"/>
    <lineage>
        <taxon>Bacteria</taxon>
        <taxon>Bacillati</taxon>
        <taxon>Actinomycetota</taxon>
        <taxon>Actinomycetes</taxon>
        <taxon>Mycobacteriales</taxon>
        <taxon>Corynebacteriaceae</taxon>
        <taxon>Corynebacterium</taxon>
    </lineage>
</organism>
<accession>A0A430I1F6</accession>